<dbReference type="Proteomes" id="UP000654075">
    <property type="component" value="Unassembled WGS sequence"/>
</dbReference>
<dbReference type="PANTHER" id="PTHR36851:SF1">
    <property type="entry name" value="GLYCO_TRANS_2-LIKE DOMAIN-CONTAINING PROTEIN"/>
    <property type="match status" value="1"/>
</dbReference>
<accession>A0A813HLI4</accession>
<dbReference type="PANTHER" id="PTHR36851">
    <property type="entry name" value="UNNAMED PRODUCT"/>
    <property type="match status" value="1"/>
</dbReference>
<keyword evidence="1" id="KW-1133">Transmembrane helix</keyword>
<proteinExistence type="predicted"/>
<keyword evidence="1" id="KW-0812">Transmembrane</keyword>
<reference evidence="2" key="1">
    <citation type="submission" date="2021-02" db="EMBL/GenBank/DDBJ databases">
        <authorList>
            <person name="Dougan E. K."/>
            <person name="Rhodes N."/>
            <person name="Thang M."/>
            <person name="Chan C."/>
        </authorList>
    </citation>
    <scope>NUCLEOTIDE SEQUENCE</scope>
</reference>
<dbReference type="OrthoDB" id="5819478at2759"/>
<evidence type="ECO:0000313" key="3">
    <source>
        <dbReference type="Proteomes" id="UP000654075"/>
    </source>
</evidence>
<feature type="transmembrane region" description="Helical" evidence="1">
    <location>
        <begin position="511"/>
        <end position="536"/>
    </location>
</feature>
<keyword evidence="3" id="KW-1185">Reference proteome</keyword>
<protein>
    <recommendedName>
        <fullName evidence="4">Glycosyltransferase 2-like domain-containing protein</fullName>
    </recommendedName>
</protein>
<dbReference type="AlphaFoldDB" id="A0A813HLI4"/>
<keyword evidence="1" id="KW-0472">Membrane</keyword>
<gene>
    <name evidence="2" type="ORF">PGLA1383_LOCUS54071</name>
</gene>
<feature type="transmembrane region" description="Helical" evidence="1">
    <location>
        <begin position="388"/>
        <end position="409"/>
    </location>
</feature>
<feature type="transmembrane region" description="Helical" evidence="1">
    <location>
        <begin position="6"/>
        <end position="26"/>
    </location>
</feature>
<evidence type="ECO:0000313" key="2">
    <source>
        <dbReference type="EMBL" id="CAE8638992.1"/>
    </source>
</evidence>
<organism evidence="2 3">
    <name type="scientific">Polarella glacialis</name>
    <name type="common">Dinoflagellate</name>
    <dbReference type="NCBI Taxonomy" id="89957"/>
    <lineage>
        <taxon>Eukaryota</taxon>
        <taxon>Sar</taxon>
        <taxon>Alveolata</taxon>
        <taxon>Dinophyceae</taxon>
        <taxon>Suessiales</taxon>
        <taxon>Suessiaceae</taxon>
        <taxon>Polarella</taxon>
    </lineage>
</organism>
<dbReference type="EMBL" id="CAJNNV010032118">
    <property type="protein sequence ID" value="CAE8638992.1"/>
    <property type="molecule type" value="Genomic_DNA"/>
</dbReference>
<comment type="caution">
    <text evidence="2">The sequence shown here is derived from an EMBL/GenBank/DDBJ whole genome shotgun (WGS) entry which is preliminary data.</text>
</comment>
<feature type="transmembrane region" description="Helical" evidence="1">
    <location>
        <begin position="449"/>
        <end position="468"/>
    </location>
</feature>
<sequence length="558" mass="62682">MGSVMFYAITACLTAFTIYYSSDLCISSMIGAWRMRKAASEDWHAKLTDLIQENPEFSDVMHIVILPNYKENEQMLFRTLENLGESPMARTQMKVVLGMEEREGPVAREKADRLIAKTSHMFADIFASYHPANLPGDQPGKSSNSQWAYLQMLQRYSNDLSKRDTSRVLLSVGDADTLWHVQYWSALAYEALTLPVKERVWSFWQPPMLLLRNLFSCPSVTRVTGYATCLFELAGLANQIVGPAFCYSSYSMTLAMATHHLVGGWDRDVIAEDHHMFCKCFFASILEGQSGTDSKLQMPGLPKVMVRPVFLPATSFLVESSDGWWASCYERYQQAVRHSQGISELSYTILQYILLIRKFGVSNIYFRTHSRICSIIYKMVAVHMINQVQAVGTIMVSLSVAPSLIRWVLSGGLFDMLGLAQTQGLMLTLGQQSYGGLATWAVASILGPIPYYVILMTITSYLVISSLLDGKLTQMPQSFAGKHGKKWDFEAKTDIQGYSPGCLSVWRKISIFLMITSDYFGVAHLTLFFFGLIPILKATYGLFTKGTKFDYIVAAKPN</sequence>
<evidence type="ECO:0008006" key="4">
    <source>
        <dbReference type="Google" id="ProtNLM"/>
    </source>
</evidence>
<name>A0A813HLI4_POLGL</name>
<evidence type="ECO:0000256" key="1">
    <source>
        <dbReference type="SAM" id="Phobius"/>
    </source>
</evidence>